<dbReference type="GO" id="GO:0016853">
    <property type="term" value="F:isomerase activity"/>
    <property type="evidence" value="ECO:0007669"/>
    <property type="project" value="UniProtKB-KW"/>
</dbReference>
<dbReference type="InterPro" id="IPR013022">
    <property type="entry name" value="Xyl_isomerase-like_TIM-brl"/>
</dbReference>
<organism evidence="2 3">
    <name type="scientific">Fumia xinanensis</name>
    <dbReference type="NCBI Taxonomy" id="2763659"/>
    <lineage>
        <taxon>Bacteria</taxon>
        <taxon>Bacillati</taxon>
        <taxon>Bacillota</taxon>
        <taxon>Clostridia</taxon>
        <taxon>Eubacteriales</taxon>
        <taxon>Oscillospiraceae</taxon>
        <taxon>Fumia</taxon>
    </lineage>
</organism>
<evidence type="ECO:0000313" key="3">
    <source>
        <dbReference type="Proteomes" id="UP000610760"/>
    </source>
</evidence>
<evidence type="ECO:0000313" key="2">
    <source>
        <dbReference type="EMBL" id="MBC8559323.1"/>
    </source>
</evidence>
<dbReference type="RefSeq" id="WP_249294222.1">
    <property type="nucleotide sequence ID" value="NZ_JACRSV010000001.1"/>
</dbReference>
<dbReference type="Pfam" id="PF01261">
    <property type="entry name" value="AP_endonuc_2"/>
    <property type="match status" value="1"/>
</dbReference>
<name>A0A926E4D1_9FIRM</name>
<dbReference type="Gene3D" id="3.20.20.150">
    <property type="entry name" value="Divalent-metal-dependent TIM barrel enzymes"/>
    <property type="match status" value="1"/>
</dbReference>
<keyword evidence="2" id="KW-0413">Isomerase</keyword>
<proteinExistence type="predicted"/>
<dbReference type="Proteomes" id="UP000610760">
    <property type="component" value="Unassembled WGS sequence"/>
</dbReference>
<dbReference type="SUPFAM" id="SSF51658">
    <property type="entry name" value="Xylose isomerase-like"/>
    <property type="match status" value="1"/>
</dbReference>
<keyword evidence="3" id="KW-1185">Reference proteome</keyword>
<gene>
    <name evidence="2" type="ORF">H8710_04475</name>
</gene>
<dbReference type="PANTHER" id="PTHR12110">
    <property type="entry name" value="HYDROXYPYRUVATE ISOMERASE"/>
    <property type="match status" value="1"/>
</dbReference>
<sequence>MKTSTEIASIAKHVGEEKAVLYVAQAGFDAWDFSMFEMAQYDWNNGRLLDTDHPLQKSNYLSFAKELRKIGEENGIICNQSHAPFPVSCPEIRSYLKRSIECTAEAGGKICVIHPDNNKSPEENAEMFWELLPFAKQHGVKIATENMWNWNSKRCHAAPAACSDEKSFLDHLKAVNDPYLVACLDIGHAEMEGLHTSAEKMILALGDQLQAVHLHDNDLHDDSHAIPFSMKIDFQKVVRALKAINYQGYFTLEADTHLNGRPLDQIEAGVKELADSARKLADLFDSL</sequence>
<dbReference type="InterPro" id="IPR050312">
    <property type="entry name" value="IolE/XylAMocC-like"/>
</dbReference>
<reference evidence="2" key="1">
    <citation type="submission" date="2020-08" db="EMBL/GenBank/DDBJ databases">
        <title>Genome public.</title>
        <authorList>
            <person name="Liu C."/>
            <person name="Sun Q."/>
        </authorList>
    </citation>
    <scope>NUCLEOTIDE SEQUENCE</scope>
    <source>
        <strain evidence="2">NSJ-33</strain>
    </source>
</reference>
<accession>A0A926E4D1</accession>
<protein>
    <submittedName>
        <fullName evidence="2">Sugar phosphate isomerase/epimerase</fullName>
    </submittedName>
</protein>
<dbReference type="AlphaFoldDB" id="A0A926E4D1"/>
<dbReference type="InterPro" id="IPR036237">
    <property type="entry name" value="Xyl_isomerase-like_sf"/>
</dbReference>
<comment type="caution">
    <text evidence="2">The sequence shown here is derived from an EMBL/GenBank/DDBJ whole genome shotgun (WGS) entry which is preliminary data.</text>
</comment>
<evidence type="ECO:0000259" key="1">
    <source>
        <dbReference type="Pfam" id="PF01261"/>
    </source>
</evidence>
<dbReference type="PANTHER" id="PTHR12110:SF21">
    <property type="entry name" value="XYLOSE ISOMERASE-LIKE TIM BARREL DOMAIN-CONTAINING PROTEIN"/>
    <property type="match status" value="1"/>
</dbReference>
<dbReference type="EMBL" id="JACRSV010000001">
    <property type="protein sequence ID" value="MBC8559323.1"/>
    <property type="molecule type" value="Genomic_DNA"/>
</dbReference>
<feature type="domain" description="Xylose isomerase-like TIM barrel" evidence="1">
    <location>
        <begin position="22"/>
        <end position="271"/>
    </location>
</feature>